<comment type="caution">
    <text evidence="1">The sequence shown here is derived from an EMBL/GenBank/DDBJ whole genome shotgun (WGS) entry which is preliminary data.</text>
</comment>
<proteinExistence type="predicted"/>
<name>A0ABT5TDJ9_9RHOB</name>
<sequence>MPDLVIKTREARAAKTALVGANQALSGSRINPLAWLAIAHRAFHH</sequence>
<reference evidence="1" key="1">
    <citation type="submission" date="2023-02" db="EMBL/GenBank/DDBJ databases">
        <title>Description of Roseinatronobacter alkalisoli sp. nov., an alkaliphilic bacerium isolated from soda soil.</title>
        <authorList>
            <person name="Wei W."/>
        </authorList>
    </citation>
    <scope>NUCLEOTIDE SEQUENCE</scope>
    <source>
        <strain evidence="1">HJB301</strain>
    </source>
</reference>
<evidence type="ECO:0000313" key="2">
    <source>
        <dbReference type="Proteomes" id="UP001431784"/>
    </source>
</evidence>
<protein>
    <submittedName>
        <fullName evidence="1">Uncharacterized protein</fullName>
    </submittedName>
</protein>
<dbReference type="RefSeq" id="WP_274353864.1">
    <property type="nucleotide sequence ID" value="NZ_JAQZSM010000027.1"/>
</dbReference>
<organism evidence="1 2">
    <name type="scientific">Roseinatronobacter alkalisoli</name>
    <dbReference type="NCBI Taxonomy" id="3028235"/>
    <lineage>
        <taxon>Bacteria</taxon>
        <taxon>Pseudomonadati</taxon>
        <taxon>Pseudomonadota</taxon>
        <taxon>Alphaproteobacteria</taxon>
        <taxon>Rhodobacterales</taxon>
        <taxon>Paracoccaceae</taxon>
        <taxon>Roseinatronobacter</taxon>
    </lineage>
</organism>
<dbReference type="Proteomes" id="UP001431784">
    <property type="component" value="Unassembled WGS sequence"/>
</dbReference>
<keyword evidence="2" id="KW-1185">Reference proteome</keyword>
<dbReference type="EMBL" id="JAQZSM010000027">
    <property type="protein sequence ID" value="MDD7973193.1"/>
    <property type="molecule type" value="Genomic_DNA"/>
</dbReference>
<evidence type="ECO:0000313" key="1">
    <source>
        <dbReference type="EMBL" id="MDD7973193.1"/>
    </source>
</evidence>
<accession>A0ABT5TDJ9</accession>
<gene>
    <name evidence="1" type="ORF">PUT78_19085</name>
</gene>